<sequence>PVPAPVRGIDECDDEIENGTFHERLAETYREHSPSRRRRELAQRSQPLVLGLGQSAVENMTAMRLTQDDGSISPSRPRHISLTTFQGAGRPSLAAVHLPQPDLDSRRTSTDTDDGYRCDVILKCGELKMATSTEAPDSPLLEKASGWPADCQNDDGGVSDTMTGPLSDGSADDLKKEGYKVCGTEDTWD</sequence>
<feature type="non-terminal residue" evidence="2">
    <location>
        <position position="1"/>
    </location>
</feature>
<organism evidence="2 3">
    <name type="scientific">Prorocentrum cordatum</name>
    <dbReference type="NCBI Taxonomy" id="2364126"/>
    <lineage>
        <taxon>Eukaryota</taxon>
        <taxon>Sar</taxon>
        <taxon>Alveolata</taxon>
        <taxon>Dinophyceae</taxon>
        <taxon>Prorocentrales</taxon>
        <taxon>Prorocentraceae</taxon>
        <taxon>Prorocentrum</taxon>
    </lineage>
</organism>
<accession>A0ABN9PIY6</accession>
<evidence type="ECO:0000256" key="1">
    <source>
        <dbReference type="SAM" id="MobiDB-lite"/>
    </source>
</evidence>
<evidence type="ECO:0000313" key="3">
    <source>
        <dbReference type="Proteomes" id="UP001189429"/>
    </source>
</evidence>
<protein>
    <submittedName>
        <fullName evidence="2">Uncharacterized protein</fullName>
    </submittedName>
</protein>
<gene>
    <name evidence="2" type="ORF">PCOR1329_LOCUS2416</name>
</gene>
<feature type="region of interest" description="Disordered" evidence="1">
    <location>
        <begin position="21"/>
        <end position="42"/>
    </location>
</feature>
<feature type="compositionally biased region" description="Basic and acidic residues" evidence="1">
    <location>
        <begin position="21"/>
        <end position="34"/>
    </location>
</feature>
<dbReference type="EMBL" id="CAUYUJ010000608">
    <property type="protein sequence ID" value="CAK0791558.1"/>
    <property type="molecule type" value="Genomic_DNA"/>
</dbReference>
<proteinExistence type="predicted"/>
<keyword evidence="3" id="KW-1185">Reference proteome</keyword>
<comment type="caution">
    <text evidence="2">The sequence shown here is derived from an EMBL/GenBank/DDBJ whole genome shotgun (WGS) entry which is preliminary data.</text>
</comment>
<name>A0ABN9PIY6_9DINO</name>
<feature type="non-terminal residue" evidence="2">
    <location>
        <position position="189"/>
    </location>
</feature>
<evidence type="ECO:0000313" key="2">
    <source>
        <dbReference type="EMBL" id="CAK0791558.1"/>
    </source>
</evidence>
<feature type="region of interest" description="Disordered" evidence="1">
    <location>
        <begin position="133"/>
        <end position="174"/>
    </location>
</feature>
<dbReference type="Proteomes" id="UP001189429">
    <property type="component" value="Unassembled WGS sequence"/>
</dbReference>
<reference evidence="2" key="1">
    <citation type="submission" date="2023-10" db="EMBL/GenBank/DDBJ databases">
        <authorList>
            <person name="Chen Y."/>
            <person name="Shah S."/>
            <person name="Dougan E. K."/>
            <person name="Thang M."/>
            <person name="Chan C."/>
        </authorList>
    </citation>
    <scope>NUCLEOTIDE SEQUENCE [LARGE SCALE GENOMIC DNA]</scope>
</reference>